<name>A0A0H5PYK8_9ZZZZ</name>
<geneLocation type="plasmid" evidence="1">
    <name>pRGRH0358</name>
</geneLocation>
<reference evidence="1" key="2">
    <citation type="submission" date="2015-07" db="EMBL/GenBank/DDBJ databases">
        <title>Plasmids, circular viruses and viroids from rat gut.</title>
        <authorList>
            <person name="Jorgensen T.J."/>
            <person name="Hansen M.A."/>
            <person name="Xu Z."/>
            <person name="Tabak M.A."/>
            <person name="Sorensen S.J."/>
            <person name="Hansen L.H."/>
        </authorList>
    </citation>
    <scope>NUCLEOTIDE SEQUENCE</scope>
    <source>
        <plasmid evidence="1">pRGRH0358</plasmid>
    </source>
</reference>
<accession>A0A0H5PYK8</accession>
<protein>
    <submittedName>
        <fullName evidence="1">Uncharacterized protein</fullName>
    </submittedName>
</protein>
<evidence type="ECO:0000313" key="1">
    <source>
        <dbReference type="EMBL" id="CRY94796.1"/>
    </source>
</evidence>
<keyword evidence="1" id="KW-0614">Plasmid</keyword>
<sequence length="94" mass="10911">MHFNGERVVLERELKDRIHFLDHIESYAAHAVKFANTINRDRYVSHVAANGTTYKFDLVTGRFAMITKHGIVITYFKPKEGYKYYLSNIGASKK</sequence>
<proteinExistence type="predicted"/>
<dbReference type="AlphaFoldDB" id="A0A0H5PYK8"/>
<organism evidence="1">
    <name type="scientific">uncultured prokaryote</name>
    <dbReference type="NCBI Taxonomy" id="198431"/>
    <lineage>
        <taxon>unclassified sequences</taxon>
        <taxon>environmental samples</taxon>
    </lineage>
</organism>
<reference evidence="1" key="1">
    <citation type="submission" date="2015-06" db="EMBL/GenBank/DDBJ databases">
        <authorList>
            <person name="Joergensen T."/>
        </authorList>
    </citation>
    <scope>NUCLEOTIDE SEQUENCE</scope>
    <source>
        <plasmid evidence="1">pRGRH0358</plasmid>
    </source>
</reference>
<dbReference type="EMBL" id="LN853021">
    <property type="protein sequence ID" value="CRY94796.1"/>
    <property type="molecule type" value="Genomic_DNA"/>
</dbReference>